<keyword evidence="3" id="KW-1185">Reference proteome</keyword>
<accession>A0A448ZG18</accession>
<dbReference type="EMBL" id="CAACVS010000317">
    <property type="protein sequence ID" value="VEU40931.1"/>
    <property type="molecule type" value="Genomic_DNA"/>
</dbReference>
<name>A0A448ZG18_9STRA</name>
<gene>
    <name evidence="2" type="ORF">PSNMU_V1.4_AUG-EV-PASAV3_0078300</name>
</gene>
<feature type="compositionally biased region" description="Basic and acidic residues" evidence="1">
    <location>
        <begin position="145"/>
        <end position="163"/>
    </location>
</feature>
<protein>
    <submittedName>
        <fullName evidence="2">Uncharacterized protein</fullName>
    </submittedName>
</protein>
<feature type="compositionally biased region" description="Basic residues" evidence="1">
    <location>
        <begin position="132"/>
        <end position="144"/>
    </location>
</feature>
<dbReference type="AlphaFoldDB" id="A0A448ZG18"/>
<organism evidence="2 3">
    <name type="scientific">Pseudo-nitzschia multistriata</name>
    <dbReference type="NCBI Taxonomy" id="183589"/>
    <lineage>
        <taxon>Eukaryota</taxon>
        <taxon>Sar</taxon>
        <taxon>Stramenopiles</taxon>
        <taxon>Ochrophyta</taxon>
        <taxon>Bacillariophyta</taxon>
        <taxon>Bacillariophyceae</taxon>
        <taxon>Bacillariophycidae</taxon>
        <taxon>Bacillariales</taxon>
        <taxon>Bacillariaceae</taxon>
        <taxon>Pseudo-nitzschia</taxon>
    </lineage>
</organism>
<proteinExistence type="predicted"/>
<feature type="compositionally biased region" description="Basic and acidic residues" evidence="1">
    <location>
        <begin position="107"/>
        <end position="123"/>
    </location>
</feature>
<evidence type="ECO:0000313" key="2">
    <source>
        <dbReference type="EMBL" id="VEU40931.1"/>
    </source>
</evidence>
<evidence type="ECO:0000313" key="3">
    <source>
        <dbReference type="Proteomes" id="UP000291116"/>
    </source>
</evidence>
<dbReference type="OrthoDB" id="10556197at2759"/>
<dbReference type="Proteomes" id="UP000291116">
    <property type="component" value="Unassembled WGS sequence"/>
</dbReference>
<feature type="region of interest" description="Disordered" evidence="1">
    <location>
        <begin position="102"/>
        <end position="163"/>
    </location>
</feature>
<sequence>MGQKKQDDDAGVASSLPKLSFIDSMKAMRSNFKYTTVLCCFKAKKQTKVSSLEFKILQLKKKFGVDYLTLVSENAPVEDLKDCLKTALEELSNLQEEIDDTLDEIDEKEHKVNEKISRTKSADELFGPNKNKTVRSKPKQKKSRRVDNSEKESDWRDDDGSFK</sequence>
<evidence type="ECO:0000256" key="1">
    <source>
        <dbReference type="SAM" id="MobiDB-lite"/>
    </source>
</evidence>
<reference evidence="2 3" key="1">
    <citation type="submission" date="2019-01" db="EMBL/GenBank/DDBJ databases">
        <authorList>
            <person name="Ferrante I. M."/>
        </authorList>
    </citation>
    <scope>NUCLEOTIDE SEQUENCE [LARGE SCALE GENOMIC DNA]</scope>
    <source>
        <strain evidence="2 3">B856</strain>
    </source>
</reference>